<reference evidence="1 2" key="1">
    <citation type="submission" date="2020-08" db="EMBL/GenBank/DDBJ databases">
        <title>Genomic Encyclopedia of Type Strains, Phase III (KMG-III): the genomes of soil and plant-associated and newly described type strains.</title>
        <authorList>
            <person name="Whitman W."/>
        </authorList>
    </citation>
    <scope>NUCLEOTIDE SEQUENCE [LARGE SCALE GENOMIC DNA]</scope>
    <source>
        <strain evidence="1 2">CECT 4462</strain>
    </source>
</reference>
<accession>A0A839T6P5</accession>
<dbReference type="RefSeq" id="WP_183168045.1">
    <property type="nucleotide sequence ID" value="NZ_JACHXI010000027.1"/>
</dbReference>
<gene>
    <name evidence="1" type="ORF">FHR87_003612</name>
</gene>
<name>A0A839T6P5_AZOMA</name>
<evidence type="ECO:0000313" key="2">
    <source>
        <dbReference type="Proteomes" id="UP000549250"/>
    </source>
</evidence>
<dbReference type="AlphaFoldDB" id="A0A839T6P5"/>
<dbReference type="EMBL" id="JACHXI010000027">
    <property type="protein sequence ID" value="MBB3105177.1"/>
    <property type="molecule type" value="Genomic_DNA"/>
</dbReference>
<dbReference type="InterPro" id="IPR019106">
    <property type="entry name" value="T4SS_TrbC"/>
</dbReference>
<protein>
    <submittedName>
        <fullName evidence="1">Conjugal transfer pilus assembly protein TraW</fullName>
    </submittedName>
</protein>
<keyword evidence="2" id="KW-1185">Reference proteome</keyword>
<dbReference type="Proteomes" id="UP000549250">
    <property type="component" value="Unassembled WGS sequence"/>
</dbReference>
<organism evidence="1 2">
    <name type="scientific">Azomonas macrocytogenes</name>
    <name type="common">Azotobacter macrocytogenes</name>
    <dbReference type="NCBI Taxonomy" id="69962"/>
    <lineage>
        <taxon>Bacteria</taxon>
        <taxon>Pseudomonadati</taxon>
        <taxon>Pseudomonadota</taxon>
        <taxon>Gammaproteobacteria</taxon>
        <taxon>Pseudomonadales</taxon>
        <taxon>Pseudomonadaceae</taxon>
        <taxon>Azomonas</taxon>
    </lineage>
</organism>
<comment type="caution">
    <text evidence="1">The sequence shown here is derived from an EMBL/GenBank/DDBJ whole genome shotgun (WGS) entry which is preliminary data.</text>
</comment>
<evidence type="ECO:0000313" key="1">
    <source>
        <dbReference type="EMBL" id="MBB3105177.1"/>
    </source>
</evidence>
<dbReference type="Pfam" id="PF09673">
    <property type="entry name" value="TrbC_Ftype"/>
    <property type="match status" value="1"/>
</dbReference>
<proteinExistence type="predicted"/>
<sequence length="416" mass="45734">MSRSLAEPTPCSRWLVALLLAGCTGVANAEFLLSSPDMALIQQVQAIQANPAAQLGEDWMKRAQQNAATGEAKALLHQLQAEHPLMREMQQHQADKVAEPAYSTLVFVSYSLGEQGLSEILSAVSGQPEMAVVLRGIPEGTTLGEGLLAIQKLAMTQKPVPNIILDPVLFRQYGVTHVPTLVSRVRPGTDEQGPLPVIARVQGIAEPQWLQREIAKGKEGDLGVRGPLQAIAEPDLIEVMQARAAAIDWEQKKDNAKKRFWSLQTFHELPRASQDRTRRMDPSVVVTQDIQTSDGQFVAHAGDRVNPLDSRPFTQAVVVFDPLDAQQVKQVLRSVPHLKQEPGVQRITYLVTRVDKADGWTSYQSITDALDAPVYLLTPDVKARFELESVPSIITAQDNQFVIRELGPRLRGVGEP</sequence>